<keyword evidence="4 5" id="KW-0963">Cytoplasm</keyword>
<dbReference type="EMBL" id="FOAS01000006">
    <property type="protein sequence ID" value="SEK89580.1"/>
    <property type="molecule type" value="Genomic_DNA"/>
</dbReference>
<dbReference type="PANTHER" id="PTHR46268:SF23">
    <property type="entry name" value="UNIVERSAL STRESS PROTEIN A-RELATED"/>
    <property type="match status" value="1"/>
</dbReference>
<dbReference type="Proteomes" id="UP000185766">
    <property type="component" value="Unassembled WGS sequence"/>
</dbReference>
<dbReference type="InterPro" id="IPR014729">
    <property type="entry name" value="Rossmann-like_a/b/a_fold"/>
</dbReference>
<comment type="subunit">
    <text evidence="3">Homodimer.</text>
</comment>
<evidence type="ECO:0000259" key="6">
    <source>
        <dbReference type="Pfam" id="PF00582"/>
    </source>
</evidence>
<dbReference type="Pfam" id="PF00582">
    <property type="entry name" value="Usp"/>
    <property type="match status" value="1"/>
</dbReference>
<protein>
    <recommendedName>
        <fullName evidence="5">Universal stress protein</fullName>
    </recommendedName>
</protein>
<organism evidence="7 8">
    <name type="scientific">Atopomonas hussainii</name>
    <dbReference type="NCBI Taxonomy" id="1429083"/>
    <lineage>
        <taxon>Bacteria</taxon>
        <taxon>Pseudomonadati</taxon>
        <taxon>Pseudomonadota</taxon>
        <taxon>Gammaproteobacteria</taxon>
        <taxon>Pseudomonadales</taxon>
        <taxon>Pseudomonadaceae</taxon>
        <taxon>Atopomonas</taxon>
    </lineage>
</organism>
<evidence type="ECO:0000313" key="8">
    <source>
        <dbReference type="Proteomes" id="UP000185766"/>
    </source>
</evidence>
<evidence type="ECO:0000256" key="5">
    <source>
        <dbReference type="PIRNR" id="PIRNR006276"/>
    </source>
</evidence>
<comment type="similarity">
    <text evidence="2 5">Belongs to the universal stress protein A family.</text>
</comment>
<dbReference type="AlphaFoldDB" id="A0A1H7KSR1"/>
<keyword evidence="8" id="KW-1185">Reference proteome</keyword>
<proteinExistence type="inferred from homology"/>
<sequence>MPYQHILVAVDLSEECHDVVEHAIALAQTHKARLSLCHAVEPIAMAFSGEVPMDLSLLQQQQQQQAEELLGTFSKHYPSVERSAWHLTYGQPRAEIHRLVAELDCDLIVVGSHGRHGLALLLGSTANDLLHGAPCDVLAKRLNT</sequence>
<dbReference type="RefSeq" id="WP_074866823.1">
    <property type="nucleotide sequence ID" value="NZ_FOAS01000006.1"/>
</dbReference>
<reference evidence="7 8" key="1">
    <citation type="submission" date="2016-10" db="EMBL/GenBank/DDBJ databases">
        <authorList>
            <person name="de Groot N.N."/>
        </authorList>
    </citation>
    <scope>NUCLEOTIDE SEQUENCE [LARGE SCALE GENOMIC DNA]</scope>
    <source>
        <strain evidence="7 8">JCM 19513</strain>
    </source>
</reference>
<accession>A0A1H7KSR1</accession>
<dbReference type="STRING" id="1429083.GCA_001885685_00994"/>
<feature type="domain" description="UspA" evidence="6">
    <location>
        <begin position="3"/>
        <end position="139"/>
    </location>
</feature>
<dbReference type="GO" id="GO:0005737">
    <property type="term" value="C:cytoplasm"/>
    <property type="evidence" value="ECO:0007669"/>
    <property type="project" value="UniProtKB-SubCell"/>
</dbReference>
<dbReference type="PRINTS" id="PR01438">
    <property type="entry name" value="UNVRSLSTRESS"/>
</dbReference>
<dbReference type="SUPFAM" id="SSF52402">
    <property type="entry name" value="Adenine nucleotide alpha hydrolases-like"/>
    <property type="match status" value="1"/>
</dbReference>
<name>A0A1H7KSR1_9GAMM</name>
<evidence type="ECO:0000256" key="2">
    <source>
        <dbReference type="ARBA" id="ARBA00008791"/>
    </source>
</evidence>
<dbReference type="PANTHER" id="PTHR46268">
    <property type="entry name" value="STRESS RESPONSE PROTEIN NHAX"/>
    <property type="match status" value="1"/>
</dbReference>
<dbReference type="Gene3D" id="3.40.50.620">
    <property type="entry name" value="HUPs"/>
    <property type="match status" value="1"/>
</dbReference>
<dbReference type="PIRSF" id="PIRSF006276">
    <property type="entry name" value="UspA"/>
    <property type="match status" value="1"/>
</dbReference>
<evidence type="ECO:0000256" key="1">
    <source>
        <dbReference type="ARBA" id="ARBA00004496"/>
    </source>
</evidence>
<comment type="subcellular location">
    <subcellularLocation>
        <location evidence="1 5">Cytoplasm</location>
    </subcellularLocation>
</comment>
<evidence type="ECO:0000313" key="7">
    <source>
        <dbReference type="EMBL" id="SEK89580.1"/>
    </source>
</evidence>
<dbReference type="InterPro" id="IPR006015">
    <property type="entry name" value="Universal_stress_UspA"/>
</dbReference>
<evidence type="ECO:0000256" key="3">
    <source>
        <dbReference type="ARBA" id="ARBA00011738"/>
    </source>
</evidence>
<evidence type="ECO:0000256" key="4">
    <source>
        <dbReference type="ARBA" id="ARBA00022490"/>
    </source>
</evidence>
<gene>
    <name evidence="7" type="ORF">SAMN05216214_10663</name>
</gene>
<dbReference type="InterPro" id="IPR006016">
    <property type="entry name" value="UspA"/>
</dbReference>